<proteinExistence type="predicted"/>
<dbReference type="PROSITE" id="PS00380">
    <property type="entry name" value="RHODANESE_1"/>
    <property type="match status" value="1"/>
</dbReference>
<dbReference type="InterPro" id="IPR050229">
    <property type="entry name" value="GlpE_sulfurtransferase"/>
</dbReference>
<dbReference type="GO" id="GO:0004792">
    <property type="term" value="F:thiosulfate-cyanide sulfurtransferase activity"/>
    <property type="evidence" value="ECO:0007669"/>
    <property type="project" value="InterPro"/>
</dbReference>
<dbReference type="EMBL" id="FNYT01000013">
    <property type="protein sequence ID" value="SEJ41027.1"/>
    <property type="molecule type" value="Genomic_DNA"/>
</dbReference>
<evidence type="ECO:0000313" key="5">
    <source>
        <dbReference type="Proteomes" id="UP000199280"/>
    </source>
</evidence>
<feature type="domain" description="Rhodanese" evidence="1">
    <location>
        <begin position="21"/>
        <end position="100"/>
    </location>
</feature>
<dbReference type="CDD" id="cd00158">
    <property type="entry name" value="RHOD"/>
    <property type="match status" value="1"/>
</dbReference>
<evidence type="ECO:0000313" key="3">
    <source>
        <dbReference type="EMBL" id="SEJ41027.1"/>
    </source>
</evidence>
<reference evidence="2 4" key="1">
    <citation type="submission" date="2016-02" db="EMBL/GenBank/DDBJ databases">
        <authorList>
            <person name="Wen L."/>
            <person name="He K."/>
            <person name="Yang H."/>
        </authorList>
    </citation>
    <scope>NUCLEOTIDE SEQUENCE [LARGE SCALE GENOMIC DNA]</scope>
    <source>
        <strain evidence="2">Trichococcus_R210</strain>
    </source>
</reference>
<reference evidence="3 5" key="2">
    <citation type="submission" date="2016-10" db="EMBL/GenBank/DDBJ databases">
        <authorList>
            <person name="Varghese N."/>
            <person name="Submissions S."/>
        </authorList>
    </citation>
    <scope>NUCLEOTIDE SEQUENCE [LARGE SCALE GENOMIC DNA]</scope>
    <source>
        <strain evidence="3 5">DSM 22150</strain>
    </source>
</reference>
<evidence type="ECO:0000313" key="2">
    <source>
        <dbReference type="EMBL" id="CZR03927.1"/>
    </source>
</evidence>
<dbReference type="RefSeq" id="WP_068623482.1">
    <property type="nucleotide sequence ID" value="NZ_FJNB01000015.1"/>
</dbReference>
<dbReference type="EMBL" id="FJNB01000015">
    <property type="protein sequence ID" value="CZR03927.1"/>
    <property type="molecule type" value="Genomic_DNA"/>
</dbReference>
<dbReference type="InterPro" id="IPR036873">
    <property type="entry name" value="Rhodanese-like_dom_sf"/>
</dbReference>
<dbReference type="PANTHER" id="PTHR43031">
    <property type="entry name" value="FAD-DEPENDENT OXIDOREDUCTASE"/>
    <property type="match status" value="1"/>
</dbReference>
<dbReference type="InterPro" id="IPR001763">
    <property type="entry name" value="Rhodanese-like_dom"/>
</dbReference>
<dbReference type="InterPro" id="IPR001307">
    <property type="entry name" value="Thiosulphate_STrfase_CS"/>
</dbReference>
<name>A0A143Z3Y2_9LACT</name>
<dbReference type="PANTHER" id="PTHR43031:SF17">
    <property type="entry name" value="SULFURTRANSFERASE YTWF-RELATED"/>
    <property type="match status" value="1"/>
</dbReference>
<gene>
    <name evidence="3" type="ORF">SAMN05216375_1134</name>
    <name evidence="2" type="ORF">TR210_2062</name>
</gene>
<dbReference type="Proteomes" id="UP000076878">
    <property type="component" value="Unassembled WGS sequence"/>
</dbReference>
<evidence type="ECO:0000313" key="4">
    <source>
        <dbReference type="Proteomes" id="UP000076878"/>
    </source>
</evidence>
<evidence type="ECO:0000259" key="1">
    <source>
        <dbReference type="PROSITE" id="PS50206"/>
    </source>
</evidence>
<dbReference type="AlphaFoldDB" id="A0A143Z3Y2"/>
<dbReference type="Proteomes" id="UP000199280">
    <property type="component" value="Unassembled WGS sequence"/>
</dbReference>
<keyword evidence="5" id="KW-1185">Reference proteome</keyword>
<dbReference type="SUPFAM" id="SSF52821">
    <property type="entry name" value="Rhodanese/Cell cycle control phosphatase"/>
    <property type="match status" value="1"/>
</dbReference>
<dbReference type="SMART" id="SM00450">
    <property type="entry name" value="RHOD"/>
    <property type="match status" value="1"/>
</dbReference>
<sequence length="104" mass="11262">MLFNLFNSMPSVSTKELEAKLTEKPQIIDVREPNEFIAGHIPGAKNVPLRKAESYAPKGKVYVICQSGARSKRAATILKSKGYDVVNVKGGMSAWSGPTRGGKL</sequence>
<dbReference type="OrthoDB" id="9800872at2"/>
<organism evidence="2 4">
    <name type="scientific">Trichococcus ilyis</name>
    <dbReference type="NCBI Taxonomy" id="640938"/>
    <lineage>
        <taxon>Bacteria</taxon>
        <taxon>Bacillati</taxon>
        <taxon>Bacillota</taxon>
        <taxon>Bacilli</taxon>
        <taxon>Lactobacillales</taxon>
        <taxon>Carnobacteriaceae</taxon>
        <taxon>Trichococcus</taxon>
    </lineage>
</organism>
<dbReference type="Pfam" id="PF00581">
    <property type="entry name" value="Rhodanese"/>
    <property type="match status" value="1"/>
</dbReference>
<protein>
    <submittedName>
        <fullName evidence="2">Rhodanese signature 1</fullName>
    </submittedName>
    <submittedName>
        <fullName evidence="3">Rhodanese-related sulfurtransferase</fullName>
    </submittedName>
</protein>
<dbReference type="STRING" id="640938.TR210_2062"/>
<dbReference type="Gene3D" id="3.40.250.10">
    <property type="entry name" value="Rhodanese-like domain"/>
    <property type="match status" value="1"/>
</dbReference>
<accession>A0A143Z3Y2</accession>
<dbReference type="PROSITE" id="PS50206">
    <property type="entry name" value="RHODANESE_3"/>
    <property type="match status" value="1"/>
</dbReference>